<feature type="transmembrane region" description="Helical" evidence="1">
    <location>
        <begin position="133"/>
        <end position="150"/>
    </location>
</feature>
<proteinExistence type="predicted"/>
<dbReference type="AlphaFoldDB" id="A0A2W5TH96"/>
<feature type="transmembrane region" description="Helical" evidence="1">
    <location>
        <begin position="12"/>
        <end position="33"/>
    </location>
</feature>
<keyword evidence="1" id="KW-1133">Transmembrane helix</keyword>
<gene>
    <name evidence="2" type="ORF">DI536_16765</name>
</gene>
<dbReference type="InterPro" id="IPR049500">
    <property type="entry name" value="Peptidase_M50B-like"/>
</dbReference>
<comment type="caution">
    <text evidence="2">The sequence shown here is derived from an EMBL/GenBank/DDBJ whole genome shotgun (WGS) entry which is preliminary data.</text>
</comment>
<evidence type="ECO:0000313" key="2">
    <source>
        <dbReference type="EMBL" id="PZR11976.1"/>
    </source>
</evidence>
<dbReference type="EMBL" id="QFQP01000013">
    <property type="protein sequence ID" value="PZR11976.1"/>
    <property type="molecule type" value="Genomic_DNA"/>
</dbReference>
<feature type="transmembrane region" description="Helical" evidence="1">
    <location>
        <begin position="200"/>
        <end position="223"/>
    </location>
</feature>
<keyword evidence="1" id="KW-0812">Transmembrane</keyword>
<name>A0A2W5TH96_9BACT</name>
<keyword evidence="1" id="KW-0472">Membrane</keyword>
<evidence type="ECO:0000313" key="3">
    <source>
        <dbReference type="Proteomes" id="UP000249061"/>
    </source>
</evidence>
<accession>A0A2W5TH96</accession>
<evidence type="ECO:0000256" key="1">
    <source>
        <dbReference type="SAM" id="Phobius"/>
    </source>
</evidence>
<dbReference type="PANTHER" id="PTHR33979:SF2">
    <property type="entry name" value="PEPTIDASE M50B-LIKE-DOMAIN-CONTAINING PROTEIN"/>
    <property type="match status" value="1"/>
</dbReference>
<protein>
    <recommendedName>
        <fullName evidence="4">M50 family peptidase</fullName>
    </recommendedName>
</protein>
<feature type="transmembrane region" description="Helical" evidence="1">
    <location>
        <begin position="155"/>
        <end position="172"/>
    </location>
</feature>
<dbReference type="PANTHER" id="PTHR33979">
    <property type="entry name" value="OS02G0221600 PROTEIN"/>
    <property type="match status" value="1"/>
</dbReference>
<dbReference type="Pfam" id="PF13398">
    <property type="entry name" value="Peptidase_M50B"/>
    <property type="match status" value="1"/>
</dbReference>
<feature type="transmembrane region" description="Helical" evidence="1">
    <location>
        <begin position="81"/>
        <end position="103"/>
    </location>
</feature>
<organism evidence="2 3">
    <name type="scientific">Archangium gephyra</name>
    <dbReference type="NCBI Taxonomy" id="48"/>
    <lineage>
        <taxon>Bacteria</taxon>
        <taxon>Pseudomonadati</taxon>
        <taxon>Myxococcota</taxon>
        <taxon>Myxococcia</taxon>
        <taxon>Myxococcales</taxon>
        <taxon>Cystobacterineae</taxon>
        <taxon>Archangiaceae</taxon>
        <taxon>Archangium</taxon>
    </lineage>
</organism>
<reference evidence="2 3" key="1">
    <citation type="submission" date="2017-08" db="EMBL/GenBank/DDBJ databases">
        <title>Infants hospitalized years apart are colonized by the same room-sourced microbial strains.</title>
        <authorList>
            <person name="Brooks B."/>
            <person name="Olm M.R."/>
            <person name="Firek B.A."/>
            <person name="Baker R."/>
            <person name="Thomas B.C."/>
            <person name="Morowitz M.J."/>
            <person name="Banfield J.F."/>
        </authorList>
    </citation>
    <scope>NUCLEOTIDE SEQUENCE [LARGE SCALE GENOMIC DNA]</scope>
    <source>
        <strain evidence="2">S2_003_000_R2_14</strain>
    </source>
</reference>
<dbReference type="Proteomes" id="UP000249061">
    <property type="component" value="Unassembled WGS sequence"/>
</dbReference>
<feature type="transmembrane region" description="Helical" evidence="1">
    <location>
        <begin position="110"/>
        <end position="127"/>
    </location>
</feature>
<evidence type="ECO:0008006" key="4">
    <source>
        <dbReference type="Google" id="ProtNLM"/>
    </source>
</evidence>
<sequence>MKKTELHFGRAGLLLAIVVLGSVFWDSVILTPFKLLAVMGHETGHAIASLIVGGSVEQVTLRLDESGQCLSRIPDGFFAQVAVYSAGYVGSAVISVLLLVLSFRFNARRAMLAAACAWLGLMGIFYARDAFTLFFSLGMAVAFGAGARWLPVNVVGGVNIFIASFTALYAVMDLKDDLWNSAVRAQSDASLLADLTIVPAIVWAALWTLVSVAVLITGAWLALQDKPQKPMVSP</sequence>